<accession>A0ABT3FKA0</accession>
<proteinExistence type="predicted"/>
<dbReference type="EMBL" id="JAPDDS010000001">
    <property type="protein sequence ID" value="MCW1883769.1"/>
    <property type="molecule type" value="Genomic_DNA"/>
</dbReference>
<organism evidence="2 3">
    <name type="scientific">Luteolibacter flavescens</name>
    <dbReference type="NCBI Taxonomy" id="1859460"/>
    <lineage>
        <taxon>Bacteria</taxon>
        <taxon>Pseudomonadati</taxon>
        <taxon>Verrucomicrobiota</taxon>
        <taxon>Verrucomicrobiia</taxon>
        <taxon>Verrucomicrobiales</taxon>
        <taxon>Verrucomicrobiaceae</taxon>
        <taxon>Luteolibacter</taxon>
    </lineage>
</organism>
<feature type="signal peptide" evidence="1">
    <location>
        <begin position="1"/>
        <end position="19"/>
    </location>
</feature>
<evidence type="ECO:0000313" key="2">
    <source>
        <dbReference type="EMBL" id="MCW1883769.1"/>
    </source>
</evidence>
<comment type="caution">
    <text evidence="2">The sequence shown here is derived from an EMBL/GenBank/DDBJ whole genome shotgun (WGS) entry which is preliminary data.</text>
</comment>
<feature type="chain" id="PRO_5047136641" description="Lipoprotein" evidence="1">
    <location>
        <begin position="20"/>
        <end position="202"/>
    </location>
</feature>
<dbReference type="Proteomes" id="UP001207930">
    <property type="component" value="Unassembled WGS sequence"/>
</dbReference>
<keyword evidence="1" id="KW-0732">Signal</keyword>
<reference evidence="2 3" key="1">
    <citation type="submission" date="2022-10" db="EMBL/GenBank/DDBJ databases">
        <title>Luteolibacter flavescens strain MCCC 1K03193, whole genome shotgun sequencing project.</title>
        <authorList>
            <person name="Zhao G."/>
            <person name="Shen L."/>
        </authorList>
    </citation>
    <scope>NUCLEOTIDE SEQUENCE [LARGE SCALE GENOMIC DNA]</scope>
    <source>
        <strain evidence="2 3">MCCC 1K03193</strain>
    </source>
</reference>
<evidence type="ECO:0000313" key="3">
    <source>
        <dbReference type="Proteomes" id="UP001207930"/>
    </source>
</evidence>
<dbReference type="PROSITE" id="PS51257">
    <property type="entry name" value="PROKAR_LIPOPROTEIN"/>
    <property type="match status" value="1"/>
</dbReference>
<keyword evidence="3" id="KW-1185">Reference proteome</keyword>
<evidence type="ECO:0008006" key="4">
    <source>
        <dbReference type="Google" id="ProtNLM"/>
    </source>
</evidence>
<dbReference type="RefSeq" id="WP_264499728.1">
    <property type="nucleotide sequence ID" value="NZ_JAPDDS010000001.1"/>
</dbReference>
<protein>
    <recommendedName>
        <fullName evidence="4">Lipoprotein</fullName>
    </recommendedName>
</protein>
<gene>
    <name evidence="2" type="ORF">OKA04_03450</name>
</gene>
<evidence type="ECO:0000256" key="1">
    <source>
        <dbReference type="SAM" id="SignalP"/>
    </source>
</evidence>
<name>A0ABT3FKA0_9BACT</name>
<sequence length="202" mass="22330">MRFLAPVLYLLLASCAAISAKKHTYARGAAVPVNGAQVSLSVKPEGTAGGTFVLSAMVVSGGMATLDGPFRWRIEAQGEPGKQQALVIHRLRTTTSVTKRDEWYPAKHLGRRAEFRTLKGEPALTRAVFEIPGYLEVKPREDGVLTVLADVSVESEGRWERRLLKFRLDPAEKREDEFIFLPAEIVRGIGSDPADWEDPGWD</sequence>